<protein>
    <submittedName>
        <fullName evidence="1">Uncharacterized protein</fullName>
    </submittedName>
</protein>
<name>A0A4U6D912_9BACT</name>
<evidence type="ECO:0000313" key="2">
    <source>
        <dbReference type="Proteomes" id="UP000304900"/>
    </source>
</evidence>
<dbReference type="Proteomes" id="UP000304900">
    <property type="component" value="Unassembled WGS sequence"/>
</dbReference>
<comment type="caution">
    <text evidence="1">The sequence shown here is derived from an EMBL/GenBank/DDBJ whole genome shotgun (WGS) entry which is preliminary data.</text>
</comment>
<dbReference type="AlphaFoldDB" id="A0A4U6D912"/>
<reference evidence="1 2" key="1">
    <citation type="submission" date="2019-05" db="EMBL/GenBank/DDBJ databases">
        <title>Dyadobacter AR-3-8 sp. nov., isolated from arctic soil.</title>
        <authorList>
            <person name="Chaudhary D.K."/>
        </authorList>
    </citation>
    <scope>NUCLEOTIDE SEQUENCE [LARGE SCALE GENOMIC DNA]</scope>
    <source>
        <strain evidence="1 2">AR-3-8</strain>
    </source>
</reference>
<dbReference type="OrthoDB" id="1098628at2"/>
<evidence type="ECO:0000313" key="1">
    <source>
        <dbReference type="EMBL" id="TKT92861.1"/>
    </source>
</evidence>
<accession>A0A4U6D912</accession>
<organism evidence="1 2">
    <name type="scientific">Dyadobacter frigoris</name>
    <dbReference type="NCBI Taxonomy" id="2576211"/>
    <lineage>
        <taxon>Bacteria</taxon>
        <taxon>Pseudomonadati</taxon>
        <taxon>Bacteroidota</taxon>
        <taxon>Cytophagia</taxon>
        <taxon>Cytophagales</taxon>
        <taxon>Spirosomataceae</taxon>
        <taxon>Dyadobacter</taxon>
    </lineage>
</organism>
<gene>
    <name evidence="1" type="ORF">FDK13_08715</name>
</gene>
<dbReference type="EMBL" id="SZVO01000003">
    <property type="protein sequence ID" value="TKT92861.1"/>
    <property type="molecule type" value="Genomic_DNA"/>
</dbReference>
<sequence>MKPVYSNQQELIGEGEEVSVDSFRERWLGQNAKSVTLLDVFRRHNDQIERLIGKGYAAATLLKCKTSLKYTCDFIQWKEVWNKRHKTEQVESRVYLRV</sequence>
<dbReference type="RefSeq" id="WP_137339588.1">
    <property type="nucleotide sequence ID" value="NZ_BSQH01000010.1"/>
</dbReference>
<proteinExistence type="predicted"/>
<keyword evidence="2" id="KW-1185">Reference proteome</keyword>